<gene>
    <name evidence="1" type="ORF">B296_00032773</name>
</gene>
<comment type="caution">
    <text evidence="1">The sequence shown here is derived from an EMBL/GenBank/DDBJ whole genome shotgun (WGS) entry which is preliminary data.</text>
</comment>
<sequence length="134" mass="15410">MDELEETLIPPTAHRLAMGDDGKADESMMTMVMEGEGSNRTGKGDWNRKGRNRKMDFGWLFLPLLGDRMGRQRNGLYLRDQRERGERESRTWFGSVRFREMGKGESEPVAAPMFQSNTNHPRAIVVCLMQMEPT</sequence>
<protein>
    <submittedName>
        <fullName evidence="1">Uncharacterized protein</fullName>
    </submittedName>
</protein>
<evidence type="ECO:0000313" key="2">
    <source>
        <dbReference type="Proteomes" id="UP000287651"/>
    </source>
</evidence>
<dbReference type="EMBL" id="AMZH03004426">
    <property type="protein sequence ID" value="RRT69198.1"/>
    <property type="molecule type" value="Genomic_DNA"/>
</dbReference>
<reference evidence="1 2" key="1">
    <citation type="journal article" date="2014" name="Agronomy (Basel)">
        <title>A Draft Genome Sequence for Ensete ventricosum, the Drought-Tolerant Tree Against Hunger.</title>
        <authorList>
            <person name="Harrison J."/>
            <person name="Moore K.A."/>
            <person name="Paszkiewicz K."/>
            <person name="Jones T."/>
            <person name="Grant M."/>
            <person name="Ambacheew D."/>
            <person name="Muzemil S."/>
            <person name="Studholme D.J."/>
        </authorList>
    </citation>
    <scope>NUCLEOTIDE SEQUENCE [LARGE SCALE GENOMIC DNA]</scope>
</reference>
<dbReference type="Proteomes" id="UP000287651">
    <property type="component" value="Unassembled WGS sequence"/>
</dbReference>
<evidence type="ECO:0000313" key="1">
    <source>
        <dbReference type="EMBL" id="RRT69198.1"/>
    </source>
</evidence>
<organism evidence="1 2">
    <name type="scientific">Ensete ventricosum</name>
    <name type="common">Abyssinian banana</name>
    <name type="synonym">Musa ensete</name>
    <dbReference type="NCBI Taxonomy" id="4639"/>
    <lineage>
        <taxon>Eukaryota</taxon>
        <taxon>Viridiplantae</taxon>
        <taxon>Streptophyta</taxon>
        <taxon>Embryophyta</taxon>
        <taxon>Tracheophyta</taxon>
        <taxon>Spermatophyta</taxon>
        <taxon>Magnoliopsida</taxon>
        <taxon>Liliopsida</taxon>
        <taxon>Zingiberales</taxon>
        <taxon>Musaceae</taxon>
        <taxon>Ensete</taxon>
    </lineage>
</organism>
<proteinExistence type="predicted"/>
<accession>A0A426ZZ13</accession>
<dbReference type="AlphaFoldDB" id="A0A426ZZ13"/>
<name>A0A426ZZ13_ENSVE</name>